<gene>
    <name evidence="2" type="ordered locus">Srot_2399</name>
</gene>
<evidence type="ECO:0000313" key="2">
    <source>
        <dbReference type="EMBL" id="ADG98843.1"/>
    </source>
</evidence>
<name>D6ZAV7_SEGRD</name>
<reference evidence="2 3" key="1">
    <citation type="journal article" date="2010" name="Stand. Genomic Sci.">
        <title>Complete genome sequence of Segniliparus rotundus type strain (CDC 1076).</title>
        <authorList>
            <person name="Sikorski J."/>
            <person name="Lapidus A."/>
            <person name="Copeland A."/>
            <person name="Misra M."/>
            <person name="Glavina Del Rio T."/>
            <person name="Nolan M."/>
            <person name="Lucas S."/>
            <person name="Chen F."/>
            <person name="Tice H."/>
            <person name="Cheng J.F."/>
            <person name="Jando M."/>
            <person name="Schneider S."/>
            <person name="Bruce D."/>
            <person name="Goodwin L."/>
            <person name="Pitluck S."/>
            <person name="Liolios K."/>
            <person name="Mikhailova N."/>
            <person name="Pati A."/>
            <person name="Ivanova N."/>
            <person name="Mavromatis K."/>
            <person name="Chen A."/>
            <person name="Palaniappan K."/>
            <person name="Chertkov O."/>
            <person name="Land M."/>
            <person name="Hauser L."/>
            <person name="Chang Y.J."/>
            <person name="Jeffries C.D."/>
            <person name="Brettin T."/>
            <person name="Detter J.C."/>
            <person name="Han C."/>
            <person name="Rohde M."/>
            <person name="Goker M."/>
            <person name="Bristow J."/>
            <person name="Eisen J.A."/>
            <person name="Markowitz V."/>
            <person name="Hugenholtz P."/>
            <person name="Kyrpides N.C."/>
            <person name="Klenk H.P."/>
        </authorList>
    </citation>
    <scope>NUCLEOTIDE SEQUENCE [LARGE SCALE GENOMIC DNA]</scope>
    <source>
        <strain evidence="3">ATCC BAA-972 / CDC 1076 / CIP 108378 / DSM 44985 / JCM 13578</strain>
    </source>
</reference>
<feature type="region of interest" description="Disordered" evidence="1">
    <location>
        <begin position="164"/>
        <end position="243"/>
    </location>
</feature>
<protein>
    <submittedName>
        <fullName evidence="2">Uncharacterized protein</fullName>
    </submittedName>
</protein>
<keyword evidence="3" id="KW-1185">Reference proteome</keyword>
<sequence length="243" mass="26101">MSAGYPRPTGEIEAQVVDGLWVELSELLVQAWADRFADVRDCQLGCSQALDGKARLLAEVFTGDGGHAARDALERRAKDYEDNSDASEQDRAHAQKLADDIRTTKVKMAQVASTVKSRVDAIRFRAKLQNKPGNLVDAEIADQIAQGRKACQELADQLRDSAKTIASNSGGDSEDDSDAASRRGGGVATASEQHEAKSRVMGEAPKAAEDAPVHRDGAPDRSEADLHRGAGWWDANAREPPLA</sequence>
<accession>D6ZAV7</accession>
<evidence type="ECO:0000313" key="3">
    <source>
        <dbReference type="Proteomes" id="UP000002247"/>
    </source>
</evidence>
<dbReference type="Proteomes" id="UP000002247">
    <property type="component" value="Chromosome"/>
</dbReference>
<proteinExistence type="predicted"/>
<dbReference type="OrthoDB" id="9887086at2"/>
<dbReference type="RefSeq" id="WP_013139293.1">
    <property type="nucleotide sequence ID" value="NC_014168.1"/>
</dbReference>
<dbReference type="AlphaFoldDB" id="D6ZAV7"/>
<dbReference type="STRING" id="640132.Srot_2399"/>
<dbReference type="HOGENOM" id="CLU_1141948_0_0_11"/>
<dbReference type="KEGG" id="srt:Srot_2399"/>
<organism evidence="2 3">
    <name type="scientific">Segniliparus rotundus (strain ATCC BAA-972 / CDC 1076 / CIP 108378 / DSM 44985 / JCM 13578)</name>
    <dbReference type="NCBI Taxonomy" id="640132"/>
    <lineage>
        <taxon>Bacteria</taxon>
        <taxon>Bacillati</taxon>
        <taxon>Actinomycetota</taxon>
        <taxon>Actinomycetes</taxon>
        <taxon>Mycobacteriales</taxon>
        <taxon>Segniliparaceae</taxon>
        <taxon>Segniliparus</taxon>
    </lineage>
</organism>
<evidence type="ECO:0000256" key="1">
    <source>
        <dbReference type="SAM" id="MobiDB-lite"/>
    </source>
</evidence>
<feature type="compositionally biased region" description="Basic and acidic residues" evidence="1">
    <location>
        <begin position="192"/>
        <end position="228"/>
    </location>
</feature>
<dbReference type="EMBL" id="CP001958">
    <property type="protein sequence ID" value="ADG98843.1"/>
    <property type="molecule type" value="Genomic_DNA"/>
</dbReference>